<name>A0ABW1SFC3_9PROT</name>
<evidence type="ECO:0000313" key="13">
    <source>
        <dbReference type="EMBL" id="MFC6200003.1"/>
    </source>
</evidence>
<dbReference type="EC" id="2.7.4.9" evidence="2 11"/>
<dbReference type="NCBIfam" id="TIGR00041">
    <property type="entry name" value="DTMP_kinase"/>
    <property type="match status" value="1"/>
</dbReference>
<comment type="catalytic activity">
    <reaction evidence="10 11">
        <text>dTMP + ATP = dTDP + ADP</text>
        <dbReference type="Rhea" id="RHEA:13517"/>
        <dbReference type="ChEBI" id="CHEBI:30616"/>
        <dbReference type="ChEBI" id="CHEBI:58369"/>
        <dbReference type="ChEBI" id="CHEBI:63528"/>
        <dbReference type="ChEBI" id="CHEBI:456216"/>
        <dbReference type="EC" id="2.7.4.9"/>
    </reaction>
</comment>
<evidence type="ECO:0000256" key="5">
    <source>
        <dbReference type="ARBA" id="ARBA00022727"/>
    </source>
</evidence>
<comment type="function">
    <text evidence="11">Phosphorylation of dTMP to form dTDP in both de novo and salvage pathways of dTTP synthesis.</text>
</comment>
<dbReference type="PANTHER" id="PTHR10344:SF4">
    <property type="entry name" value="UMP-CMP KINASE 2, MITOCHONDRIAL"/>
    <property type="match status" value="1"/>
</dbReference>
<comment type="caution">
    <text evidence="13">The sequence shown here is derived from an EMBL/GenBank/DDBJ whole genome shotgun (WGS) entry which is preliminary data.</text>
</comment>
<evidence type="ECO:0000256" key="4">
    <source>
        <dbReference type="ARBA" id="ARBA00022679"/>
    </source>
</evidence>
<protein>
    <recommendedName>
        <fullName evidence="3 11">Thymidylate kinase</fullName>
        <ecNumber evidence="2 11">2.7.4.9</ecNumber>
    </recommendedName>
    <alternativeName>
        <fullName evidence="9 11">dTMP kinase</fullName>
    </alternativeName>
</protein>
<evidence type="ECO:0000256" key="6">
    <source>
        <dbReference type="ARBA" id="ARBA00022741"/>
    </source>
</evidence>
<evidence type="ECO:0000256" key="2">
    <source>
        <dbReference type="ARBA" id="ARBA00012980"/>
    </source>
</evidence>
<evidence type="ECO:0000256" key="8">
    <source>
        <dbReference type="ARBA" id="ARBA00022840"/>
    </source>
</evidence>
<dbReference type="InterPro" id="IPR018095">
    <property type="entry name" value="Thymidylate_kin_CS"/>
</dbReference>
<evidence type="ECO:0000313" key="14">
    <source>
        <dbReference type="Proteomes" id="UP001596303"/>
    </source>
</evidence>
<dbReference type="RefSeq" id="WP_377381778.1">
    <property type="nucleotide sequence ID" value="NZ_JBHSSW010000066.1"/>
</dbReference>
<dbReference type="CDD" id="cd01672">
    <property type="entry name" value="TMPK"/>
    <property type="match status" value="1"/>
</dbReference>
<reference evidence="14" key="1">
    <citation type="journal article" date="2019" name="Int. J. Syst. Evol. Microbiol.">
        <title>The Global Catalogue of Microorganisms (GCM) 10K type strain sequencing project: providing services to taxonomists for standard genome sequencing and annotation.</title>
        <authorList>
            <consortium name="The Broad Institute Genomics Platform"/>
            <consortium name="The Broad Institute Genome Sequencing Center for Infectious Disease"/>
            <person name="Wu L."/>
            <person name="Ma J."/>
        </authorList>
    </citation>
    <scope>NUCLEOTIDE SEQUENCE [LARGE SCALE GENOMIC DNA]</scope>
    <source>
        <strain evidence="14">CGMCC-1.15741</strain>
    </source>
</reference>
<dbReference type="HAMAP" id="MF_00165">
    <property type="entry name" value="Thymidylate_kinase"/>
    <property type="match status" value="1"/>
</dbReference>
<evidence type="ECO:0000256" key="11">
    <source>
        <dbReference type="HAMAP-Rule" id="MF_00165"/>
    </source>
</evidence>
<dbReference type="GO" id="GO:0004798">
    <property type="term" value="F:dTMP kinase activity"/>
    <property type="evidence" value="ECO:0007669"/>
    <property type="project" value="UniProtKB-EC"/>
</dbReference>
<dbReference type="Gene3D" id="3.40.50.300">
    <property type="entry name" value="P-loop containing nucleotide triphosphate hydrolases"/>
    <property type="match status" value="1"/>
</dbReference>
<evidence type="ECO:0000256" key="10">
    <source>
        <dbReference type="ARBA" id="ARBA00048743"/>
    </source>
</evidence>
<dbReference type="SUPFAM" id="SSF52540">
    <property type="entry name" value="P-loop containing nucleoside triphosphate hydrolases"/>
    <property type="match status" value="1"/>
</dbReference>
<dbReference type="Proteomes" id="UP001596303">
    <property type="component" value="Unassembled WGS sequence"/>
</dbReference>
<proteinExistence type="inferred from homology"/>
<feature type="binding site" evidence="11">
    <location>
        <begin position="11"/>
        <end position="18"/>
    </location>
    <ligand>
        <name>ATP</name>
        <dbReference type="ChEBI" id="CHEBI:30616"/>
    </ligand>
</feature>
<evidence type="ECO:0000256" key="9">
    <source>
        <dbReference type="ARBA" id="ARBA00029962"/>
    </source>
</evidence>
<dbReference type="PROSITE" id="PS01331">
    <property type="entry name" value="THYMIDYLATE_KINASE"/>
    <property type="match status" value="1"/>
</dbReference>
<gene>
    <name evidence="11 13" type="primary">tmk</name>
    <name evidence="13" type="ORF">ACFQDM_18160</name>
</gene>
<keyword evidence="7 11" id="KW-0418">Kinase</keyword>
<dbReference type="EMBL" id="JBHSSW010000066">
    <property type="protein sequence ID" value="MFC6200003.1"/>
    <property type="molecule type" value="Genomic_DNA"/>
</dbReference>
<dbReference type="InterPro" id="IPR027417">
    <property type="entry name" value="P-loop_NTPase"/>
</dbReference>
<evidence type="ECO:0000256" key="7">
    <source>
        <dbReference type="ARBA" id="ARBA00022777"/>
    </source>
</evidence>
<keyword evidence="6 11" id="KW-0547">Nucleotide-binding</keyword>
<organism evidence="13 14">
    <name type="scientific">Ponticaulis profundi</name>
    <dbReference type="NCBI Taxonomy" id="2665222"/>
    <lineage>
        <taxon>Bacteria</taxon>
        <taxon>Pseudomonadati</taxon>
        <taxon>Pseudomonadota</taxon>
        <taxon>Alphaproteobacteria</taxon>
        <taxon>Hyphomonadales</taxon>
        <taxon>Hyphomonadaceae</taxon>
        <taxon>Ponticaulis</taxon>
    </lineage>
</organism>
<sequence length="217" mass="23777">MSPGLFITIEGGEGVGKTTLISGLRHYFSDTGVPVLFTREPGGSARAEALRNVLLSEFDAENDMTVETEALIISAARSDHVAHTVLPALKEGRHVVCDRFADSTRAYQGHAIDSQKLESIIEFSTHGLRPDITLLLDGDPEKLLTRRVARDGAKDRFEVRGLAFHDAVRKRFLKVADQFPSRISVINAEESPSEVLKSAIAFIEKKLATHKSTAVLN</sequence>
<keyword evidence="14" id="KW-1185">Reference proteome</keyword>
<accession>A0ABW1SFC3</accession>
<feature type="domain" description="Thymidylate kinase-like" evidence="12">
    <location>
        <begin position="9"/>
        <end position="197"/>
    </location>
</feature>
<dbReference type="InterPro" id="IPR039430">
    <property type="entry name" value="Thymidylate_kin-like_dom"/>
</dbReference>
<evidence type="ECO:0000256" key="3">
    <source>
        <dbReference type="ARBA" id="ARBA00017144"/>
    </source>
</evidence>
<dbReference type="Pfam" id="PF02223">
    <property type="entry name" value="Thymidylate_kin"/>
    <property type="match status" value="1"/>
</dbReference>
<keyword evidence="5 11" id="KW-0545">Nucleotide biosynthesis</keyword>
<dbReference type="PANTHER" id="PTHR10344">
    <property type="entry name" value="THYMIDYLATE KINASE"/>
    <property type="match status" value="1"/>
</dbReference>
<dbReference type="InterPro" id="IPR018094">
    <property type="entry name" value="Thymidylate_kinase"/>
</dbReference>
<keyword evidence="4 11" id="KW-0808">Transferase</keyword>
<keyword evidence="8 11" id="KW-0067">ATP-binding</keyword>
<comment type="similarity">
    <text evidence="1 11">Belongs to the thymidylate kinase family.</text>
</comment>
<evidence type="ECO:0000259" key="12">
    <source>
        <dbReference type="Pfam" id="PF02223"/>
    </source>
</evidence>
<evidence type="ECO:0000256" key="1">
    <source>
        <dbReference type="ARBA" id="ARBA00009776"/>
    </source>
</evidence>